<dbReference type="EC" id="4.2.1.151" evidence="4"/>
<dbReference type="PANTHER" id="PTHR37690:SF1">
    <property type="entry name" value="CHORISMATE DEHYDRATASE"/>
    <property type="match status" value="1"/>
</dbReference>
<protein>
    <recommendedName>
        <fullName evidence="4">Chorismate dehydratase</fullName>
        <ecNumber evidence="4">4.2.1.151</ecNumber>
    </recommendedName>
    <alternativeName>
        <fullName evidence="4">Menaquinone biosynthetic enzyme MqnA</fullName>
    </alternativeName>
</protein>
<dbReference type="GeneID" id="56567031"/>
<evidence type="ECO:0000256" key="2">
    <source>
        <dbReference type="ARBA" id="ARBA00022428"/>
    </source>
</evidence>
<dbReference type="UniPathway" id="UPA00079"/>
<dbReference type="GO" id="GO:0009234">
    <property type="term" value="P:menaquinone biosynthetic process"/>
    <property type="evidence" value="ECO:0007669"/>
    <property type="project" value="UniProtKB-UniRule"/>
</dbReference>
<dbReference type="EMBL" id="CP017258">
    <property type="protein sequence ID" value="AQW88227.1"/>
    <property type="molecule type" value="Genomic_DNA"/>
</dbReference>
<dbReference type="Pfam" id="PF02621">
    <property type="entry name" value="VitK2_biosynth"/>
    <property type="match status" value="2"/>
</dbReference>
<evidence type="ECO:0000256" key="4">
    <source>
        <dbReference type="HAMAP-Rule" id="MF_00995"/>
    </source>
</evidence>
<dbReference type="InterPro" id="IPR003773">
    <property type="entry name" value="Menaquinone_biosynth"/>
</dbReference>
<keyword evidence="2 4" id="KW-0474">Menaquinone biosynthesis</keyword>
<keyword evidence="6" id="KW-1185">Reference proteome</keyword>
<proteinExistence type="inferred from homology"/>
<dbReference type="AlphaFoldDB" id="A0A1S6U9U1"/>
<evidence type="ECO:0000313" key="5">
    <source>
        <dbReference type="EMBL" id="AQW88227.1"/>
    </source>
</evidence>
<reference evidence="6" key="1">
    <citation type="submission" date="2016-09" db="EMBL/GenBank/DDBJ databases">
        <title>Comparative genomics of the Campylobacter concisus group.</title>
        <authorList>
            <person name="Miller W.G."/>
            <person name="Yee E."/>
            <person name="Chapman M.H."/>
            <person name="Huynh S."/>
            <person name="Bono J.L."/>
            <person name="On S.L.W."/>
            <person name="StLeger J."/>
            <person name="Foster G."/>
            <person name="Parker C.T."/>
        </authorList>
    </citation>
    <scope>NUCLEOTIDE SEQUENCE [LARGE SCALE GENOMIC DNA]</scope>
    <source>
        <strain evidence="6">RM18021</strain>
    </source>
</reference>
<dbReference type="GO" id="GO:0016836">
    <property type="term" value="F:hydro-lyase activity"/>
    <property type="evidence" value="ECO:0007669"/>
    <property type="project" value="UniProtKB-UniRule"/>
</dbReference>
<dbReference type="SUPFAM" id="SSF53850">
    <property type="entry name" value="Periplasmic binding protein-like II"/>
    <property type="match status" value="1"/>
</dbReference>
<organism evidence="5 6">
    <name type="scientific">Campylobacter pinnipediorum subsp. caledonicus</name>
    <dbReference type="NCBI Taxonomy" id="1874362"/>
    <lineage>
        <taxon>Bacteria</taxon>
        <taxon>Pseudomonadati</taxon>
        <taxon>Campylobacterota</taxon>
        <taxon>Epsilonproteobacteria</taxon>
        <taxon>Campylobacterales</taxon>
        <taxon>Campylobacteraceae</taxon>
        <taxon>Campylobacter</taxon>
    </lineage>
</organism>
<comment type="catalytic activity">
    <reaction evidence="4">
        <text>chorismate = 3-[(1-carboxyvinyl)-oxy]benzoate + H2O</text>
        <dbReference type="Rhea" id="RHEA:40051"/>
        <dbReference type="ChEBI" id="CHEBI:15377"/>
        <dbReference type="ChEBI" id="CHEBI:29748"/>
        <dbReference type="ChEBI" id="CHEBI:76981"/>
        <dbReference type="EC" id="4.2.1.151"/>
    </reaction>
</comment>
<dbReference type="InterPro" id="IPR030868">
    <property type="entry name" value="MqnA"/>
</dbReference>
<dbReference type="PANTHER" id="PTHR37690">
    <property type="entry name" value="CHORISMATE DEHYDRATASE"/>
    <property type="match status" value="1"/>
</dbReference>
<evidence type="ECO:0000313" key="6">
    <source>
        <dbReference type="Proteomes" id="UP000190868"/>
    </source>
</evidence>
<evidence type="ECO:0000256" key="3">
    <source>
        <dbReference type="ARBA" id="ARBA00023239"/>
    </source>
</evidence>
<sequence length="227" mass="26456">MNFGKIDYLNLLPFHIFLKKSNLKSYVKKSIEHKKDVPSKLNKALLRSKIDAAIISSIESRRTKYKKLDFGIIAKNDVKSVLVRKNSKPKLDSASDSSNMLARVLNIKGEVIIGDRALKAFLNEGKDNFFDLGKTWRQKTNLPFVFGRFCYVKNASIYKKLVSSFCKQNVKIPTYILKKYSLSRQIPEKDIRWYLKFITYKMGKKENKALKIFINRARELNFNPNFK</sequence>
<dbReference type="HAMAP" id="MF_00995">
    <property type="entry name" value="MqnA"/>
    <property type="match status" value="1"/>
</dbReference>
<dbReference type="Gene3D" id="3.40.190.10">
    <property type="entry name" value="Periplasmic binding protein-like II"/>
    <property type="match status" value="2"/>
</dbReference>
<accession>A0A1S6U9U1</accession>
<comment type="similarity">
    <text evidence="4">Belongs to the MqnA/MqnD family. MqnA subfamily.</text>
</comment>
<keyword evidence="3 4" id="KW-0456">Lyase</keyword>
<dbReference type="KEGG" id="cpin:CPIN18020_1391"/>
<evidence type="ECO:0000256" key="1">
    <source>
        <dbReference type="ARBA" id="ARBA00004863"/>
    </source>
</evidence>
<comment type="pathway">
    <text evidence="1 4">Quinol/quinone metabolism; menaquinone biosynthesis.</text>
</comment>
<name>A0A1S6U9U1_9BACT</name>
<gene>
    <name evidence="5" type="primary">mqnA2</name>
    <name evidence="4" type="synonym">mqnA</name>
    <name evidence="5" type="ORF">CPIN18021_1439</name>
</gene>
<dbReference type="RefSeq" id="WP_078423750.1">
    <property type="nucleotide sequence ID" value="NZ_CP017018.1"/>
</dbReference>
<comment type="function">
    <text evidence="4">Catalyzes the dehydration of chorismate into 3-[(1-carboxyvinyl)oxy]benzoate, a step in the biosynthesis of menaquinone (MK, vitamin K2).</text>
</comment>
<dbReference type="Proteomes" id="UP000190868">
    <property type="component" value="Chromosome"/>
</dbReference>